<dbReference type="InterPro" id="IPR018484">
    <property type="entry name" value="FGGY_N"/>
</dbReference>
<dbReference type="GO" id="GO:0005737">
    <property type="term" value="C:cytoplasm"/>
    <property type="evidence" value="ECO:0007669"/>
    <property type="project" value="TreeGrafter"/>
</dbReference>
<dbReference type="PIRSF" id="PIRSF000538">
    <property type="entry name" value="GlpK"/>
    <property type="match status" value="1"/>
</dbReference>
<evidence type="ECO:0000256" key="1">
    <source>
        <dbReference type="ARBA" id="ARBA00022679"/>
    </source>
</evidence>
<evidence type="ECO:0000256" key="7">
    <source>
        <dbReference type="HAMAP-Rule" id="MF_00520"/>
    </source>
</evidence>
<proteinExistence type="inferred from homology"/>
<evidence type="ECO:0000256" key="4">
    <source>
        <dbReference type="ARBA" id="ARBA00022840"/>
    </source>
</evidence>
<evidence type="ECO:0000256" key="2">
    <source>
        <dbReference type="ARBA" id="ARBA00022741"/>
    </source>
</evidence>
<dbReference type="EMBL" id="JACHHJ010000006">
    <property type="protein sequence ID" value="MBB6451394.1"/>
    <property type="molecule type" value="Genomic_DNA"/>
</dbReference>
<comment type="similarity">
    <text evidence="7 9">Belongs to the ribulokinase family.</text>
</comment>
<dbReference type="Pfam" id="PF02782">
    <property type="entry name" value="FGGY_C"/>
    <property type="match status" value="1"/>
</dbReference>
<reference evidence="12 13" key="1">
    <citation type="submission" date="2020-08" db="EMBL/GenBank/DDBJ databases">
        <title>Genomic Encyclopedia of Type Strains, Phase IV (KMG-IV): sequencing the most valuable type-strain genomes for metagenomic binning, comparative biology and taxonomic classification.</title>
        <authorList>
            <person name="Goeker M."/>
        </authorList>
    </citation>
    <scope>NUCLEOTIDE SEQUENCE [LARGE SCALE GENOMIC DNA]</scope>
    <source>
        <strain evidence="12 13">DSM 21769</strain>
    </source>
</reference>
<protein>
    <recommendedName>
        <fullName evidence="7 8">Ribulokinase</fullName>
        <ecNumber evidence="7 8">2.7.1.16</ecNumber>
    </recommendedName>
</protein>
<dbReference type="Gene3D" id="3.30.420.40">
    <property type="match status" value="2"/>
</dbReference>
<accession>A0A841PUG8</accession>
<dbReference type="AlphaFoldDB" id="A0A841PUG8"/>
<dbReference type="GO" id="GO:0019150">
    <property type="term" value="F:D-ribulokinase activity"/>
    <property type="evidence" value="ECO:0007669"/>
    <property type="project" value="TreeGrafter"/>
</dbReference>
<dbReference type="InterPro" id="IPR018485">
    <property type="entry name" value="FGGY_C"/>
</dbReference>
<comment type="catalytic activity">
    <reaction evidence="7 9">
        <text>L-ribulose + ATP = L-ribulose 5-phosphate + ADP + H(+)</text>
        <dbReference type="Rhea" id="RHEA:22072"/>
        <dbReference type="ChEBI" id="CHEBI:15378"/>
        <dbReference type="ChEBI" id="CHEBI:16880"/>
        <dbReference type="ChEBI" id="CHEBI:30616"/>
        <dbReference type="ChEBI" id="CHEBI:58226"/>
        <dbReference type="ChEBI" id="CHEBI:456216"/>
        <dbReference type="EC" id="2.7.1.16"/>
    </reaction>
</comment>
<evidence type="ECO:0000256" key="5">
    <source>
        <dbReference type="ARBA" id="ARBA00022935"/>
    </source>
</evidence>
<keyword evidence="3 7" id="KW-0418">Kinase</keyword>
<comment type="caution">
    <text evidence="12">The sequence shown here is derived from an EMBL/GenBank/DDBJ whole genome shotgun (WGS) entry which is preliminary data.</text>
</comment>
<comment type="catalytic activity">
    <reaction evidence="7">
        <text>D-ribulose + ATP = D-ribulose 5-phosphate + ADP + H(+)</text>
        <dbReference type="Rhea" id="RHEA:17601"/>
        <dbReference type="ChEBI" id="CHEBI:15378"/>
        <dbReference type="ChEBI" id="CHEBI:17173"/>
        <dbReference type="ChEBI" id="CHEBI:30616"/>
        <dbReference type="ChEBI" id="CHEBI:58121"/>
        <dbReference type="ChEBI" id="CHEBI:456216"/>
        <dbReference type="EC" id="2.7.1.16"/>
    </reaction>
</comment>
<keyword evidence="1 7" id="KW-0808">Transferase</keyword>
<feature type="domain" description="Carbohydrate kinase FGGY C-terminal" evidence="11">
    <location>
        <begin position="291"/>
        <end position="487"/>
    </location>
</feature>
<evidence type="ECO:0000256" key="6">
    <source>
        <dbReference type="ARBA" id="ARBA00023277"/>
    </source>
</evidence>
<name>A0A841PUG8_9BACL</name>
<keyword evidence="6 7" id="KW-0119">Carbohydrate metabolism</keyword>
<dbReference type="InterPro" id="IPR018483">
    <property type="entry name" value="Carb_kinase_FGGY_CS"/>
</dbReference>
<dbReference type="PANTHER" id="PTHR43435">
    <property type="entry name" value="RIBULOKINASE"/>
    <property type="match status" value="1"/>
</dbReference>
<gene>
    <name evidence="7" type="primary">araB</name>
    <name evidence="12" type="ORF">HNR44_003401</name>
</gene>
<keyword evidence="5 7" id="KW-0054">Arabinose catabolism</keyword>
<evidence type="ECO:0000256" key="9">
    <source>
        <dbReference type="RuleBase" id="RU003455"/>
    </source>
</evidence>
<feature type="domain" description="Carbohydrate kinase FGGY N-terminal" evidence="10">
    <location>
        <begin position="5"/>
        <end position="276"/>
    </location>
</feature>
<dbReference type="Pfam" id="PF00370">
    <property type="entry name" value="FGGY_N"/>
    <property type="match status" value="1"/>
</dbReference>
<evidence type="ECO:0000256" key="8">
    <source>
        <dbReference type="NCBIfam" id="TIGR01234"/>
    </source>
</evidence>
<dbReference type="InterPro" id="IPR005929">
    <property type="entry name" value="Ribulokinase"/>
</dbReference>
<keyword evidence="4 7" id="KW-0067">ATP-binding</keyword>
<evidence type="ECO:0000256" key="3">
    <source>
        <dbReference type="ARBA" id="ARBA00022777"/>
    </source>
</evidence>
<organism evidence="12 13">
    <name type="scientific">Geomicrobium halophilum</name>
    <dbReference type="NCBI Taxonomy" id="549000"/>
    <lineage>
        <taxon>Bacteria</taxon>
        <taxon>Bacillati</taxon>
        <taxon>Bacillota</taxon>
        <taxon>Bacilli</taxon>
        <taxon>Bacillales</taxon>
        <taxon>Geomicrobium</taxon>
    </lineage>
</organism>
<evidence type="ECO:0000313" key="12">
    <source>
        <dbReference type="EMBL" id="MBB6451394.1"/>
    </source>
</evidence>
<dbReference type="RefSeq" id="WP_184405495.1">
    <property type="nucleotide sequence ID" value="NZ_JACHHJ010000006.1"/>
</dbReference>
<dbReference type="InterPro" id="IPR000577">
    <property type="entry name" value="Carb_kinase_FGGY"/>
</dbReference>
<keyword evidence="2 7" id="KW-0547">Nucleotide-binding</keyword>
<dbReference type="PROSITE" id="PS00445">
    <property type="entry name" value="FGGY_KINASES_2"/>
    <property type="match status" value="1"/>
</dbReference>
<dbReference type="Proteomes" id="UP000568839">
    <property type="component" value="Unassembled WGS sequence"/>
</dbReference>
<evidence type="ECO:0000259" key="10">
    <source>
        <dbReference type="Pfam" id="PF00370"/>
    </source>
</evidence>
<dbReference type="EC" id="2.7.1.16" evidence="7 8"/>
<dbReference type="UniPathway" id="UPA00145">
    <property type="reaction ID" value="UER00566"/>
</dbReference>
<dbReference type="GO" id="GO:0005524">
    <property type="term" value="F:ATP binding"/>
    <property type="evidence" value="ECO:0007669"/>
    <property type="project" value="UniProtKB-UniRule"/>
</dbReference>
<evidence type="ECO:0000313" key="13">
    <source>
        <dbReference type="Proteomes" id="UP000568839"/>
    </source>
</evidence>
<keyword evidence="13" id="KW-1185">Reference proteome</keyword>
<dbReference type="GO" id="GO:0008741">
    <property type="term" value="F:ribulokinase activity"/>
    <property type="evidence" value="ECO:0007669"/>
    <property type="project" value="UniProtKB-UniRule"/>
</dbReference>
<dbReference type="NCBIfam" id="NF003154">
    <property type="entry name" value="PRK04123.1"/>
    <property type="match status" value="1"/>
</dbReference>
<dbReference type="NCBIfam" id="TIGR01234">
    <property type="entry name" value="L-ribulokinase"/>
    <property type="match status" value="1"/>
</dbReference>
<dbReference type="SUPFAM" id="SSF53067">
    <property type="entry name" value="Actin-like ATPase domain"/>
    <property type="match status" value="2"/>
</dbReference>
<dbReference type="GO" id="GO:0019569">
    <property type="term" value="P:L-arabinose catabolic process to D-xylulose 5-phosphate"/>
    <property type="evidence" value="ECO:0007669"/>
    <property type="project" value="UniProtKB-UniRule"/>
</dbReference>
<dbReference type="HAMAP" id="MF_00520">
    <property type="entry name" value="Ribulokinase"/>
    <property type="match status" value="1"/>
</dbReference>
<dbReference type="InterPro" id="IPR043129">
    <property type="entry name" value="ATPase_NBD"/>
</dbReference>
<dbReference type="PANTHER" id="PTHR43435:SF4">
    <property type="entry name" value="FGGY CARBOHYDRATE KINASE DOMAIN-CONTAINING PROTEIN"/>
    <property type="match status" value="1"/>
</dbReference>
<sequence length="560" mass="61707">MQKSYVIGVDFGTESCRALLVDVANGDEIATATHMYSHGVLSKELPNGVPLPSDWALQHPNDYIDGFKDVVRNVFKAGNIQPNDVIGIGIDFTSSTILPLDEKGDPLCLHAAFETHPHSWVKLWKHHAAKKEADEVTNLAHERGEKFIKRYGGNISSEWMIPKILQVVKEDPEVFHHTNLFMEAGDWLVYHLTGSLIRSSNTSSYKALWDKREGYPSYAFFSELHPEMKDILETKLRGEVRTIGGKAGGLNKQMAMMLGLNPGTAIAVNVIDAHAAVPAVGAVHPGQFTMAIGTSTCHMLVSEEDKFVQGVCGIAEDGIIPGYISYETGQVAVGDLFSWFVDNAIPSDIEEEAKKQGISVHSYLEEKAMELVPGKSGLVALDWWNGNRSILVDSDLSGVIVGLTLTTTPEEIYRALLESTAFGTRKIIETFKDSNIPVKEVFACGGIPKRNKLLLQIYADILNCEITIANSNEITALGTSMYAATAAGKSAGGYDTIFQAASNMSKIKEEVISPNQRNVERYNYLYSVYLKLHDYFGSEQRNVMNTLNNSKHTEINLDKQ</sequence>
<dbReference type="CDD" id="cd07781">
    <property type="entry name" value="ASKHA_NBD_FGGY_L-RBK"/>
    <property type="match status" value="1"/>
</dbReference>
<evidence type="ECO:0000259" key="11">
    <source>
        <dbReference type="Pfam" id="PF02782"/>
    </source>
</evidence>
<comment type="pathway">
    <text evidence="7 9">Carbohydrate degradation; L-arabinose degradation via L-ribulose; D-xylulose 5-phosphate from L-arabinose (bacterial route): step 2/3.</text>
</comment>